<organism evidence="1 2">
    <name type="scientific">Dichotomicrobium thermohalophilum</name>
    <dbReference type="NCBI Taxonomy" id="933063"/>
    <lineage>
        <taxon>Bacteria</taxon>
        <taxon>Pseudomonadati</taxon>
        <taxon>Pseudomonadota</taxon>
        <taxon>Alphaproteobacteria</taxon>
        <taxon>Hyphomicrobiales</taxon>
        <taxon>Hyphomicrobiaceae</taxon>
        <taxon>Dichotomicrobium</taxon>
    </lineage>
</organism>
<dbReference type="EMBL" id="QXDF01000002">
    <property type="protein sequence ID" value="RIA47782.1"/>
    <property type="molecule type" value="Genomic_DNA"/>
</dbReference>
<proteinExistence type="predicted"/>
<name>A0A397PFI7_9HYPH</name>
<gene>
    <name evidence="1" type="ORF">BXY53_2350</name>
</gene>
<keyword evidence="2" id="KW-1185">Reference proteome</keyword>
<protein>
    <submittedName>
        <fullName evidence="1">Uncharacterized protein</fullName>
    </submittedName>
</protein>
<dbReference type="AlphaFoldDB" id="A0A397PFI7"/>
<sequence length="38" mass="4227">MLTDLADLIDTSTVRALVAPRPALQGRTSDRICERQKD</sequence>
<evidence type="ECO:0000313" key="1">
    <source>
        <dbReference type="EMBL" id="RIA47782.1"/>
    </source>
</evidence>
<evidence type="ECO:0000313" key="2">
    <source>
        <dbReference type="Proteomes" id="UP000266273"/>
    </source>
</evidence>
<dbReference type="Proteomes" id="UP000266273">
    <property type="component" value="Unassembled WGS sequence"/>
</dbReference>
<reference evidence="1 2" key="1">
    <citation type="submission" date="2018-08" db="EMBL/GenBank/DDBJ databases">
        <title>Genomic Encyclopedia of Archaeal and Bacterial Type Strains, Phase II (KMG-II): from individual species to whole genera.</title>
        <authorList>
            <person name="Goeker M."/>
        </authorList>
    </citation>
    <scope>NUCLEOTIDE SEQUENCE [LARGE SCALE GENOMIC DNA]</scope>
    <source>
        <strain evidence="1 2">DSM 5002</strain>
    </source>
</reference>
<accession>A0A397PFI7</accession>
<comment type="caution">
    <text evidence="1">The sequence shown here is derived from an EMBL/GenBank/DDBJ whole genome shotgun (WGS) entry which is preliminary data.</text>
</comment>